<comment type="caution">
    <text evidence="3">The sequence shown here is derived from an EMBL/GenBank/DDBJ whole genome shotgun (WGS) entry which is preliminary data.</text>
</comment>
<dbReference type="SUPFAM" id="SSF54637">
    <property type="entry name" value="Thioesterase/thiol ester dehydrase-isomerase"/>
    <property type="match status" value="1"/>
</dbReference>
<dbReference type="InterPro" id="IPR003736">
    <property type="entry name" value="PAAI_dom"/>
</dbReference>
<dbReference type="NCBIfam" id="TIGR00369">
    <property type="entry name" value="unchar_dom_1"/>
    <property type="match status" value="1"/>
</dbReference>
<keyword evidence="1" id="KW-0378">Hydrolase</keyword>
<accession>A0ABX1GAP2</accession>
<evidence type="ECO:0000313" key="3">
    <source>
        <dbReference type="EMBL" id="NKI16229.1"/>
    </source>
</evidence>
<keyword evidence="4" id="KW-1185">Reference proteome</keyword>
<organism evidence="3 4">
    <name type="scientific">Spongiibacter thalassae</name>
    <dbReference type="NCBI Taxonomy" id="2721624"/>
    <lineage>
        <taxon>Bacteria</taxon>
        <taxon>Pseudomonadati</taxon>
        <taxon>Pseudomonadota</taxon>
        <taxon>Gammaproteobacteria</taxon>
        <taxon>Cellvibrionales</taxon>
        <taxon>Spongiibacteraceae</taxon>
        <taxon>Spongiibacter</taxon>
    </lineage>
</organism>
<evidence type="ECO:0000259" key="2">
    <source>
        <dbReference type="Pfam" id="PF03061"/>
    </source>
</evidence>
<dbReference type="PANTHER" id="PTHR43240:SF7">
    <property type="entry name" value="BLR7284 PROTEIN"/>
    <property type="match status" value="1"/>
</dbReference>
<evidence type="ECO:0000256" key="1">
    <source>
        <dbReference type="ARBA" id="ARBA00022801"/>
    </source>
</evidence>
<gene>
    <name evidence="3" type="ORF">HCU74_02230</name>
</gene>
<dbReference type="EMBL" id="JAAWWK010000001">
    <property type="protein sequence ID" value="NKI16229.1"/>
    <property type="molecule type" value="Genomic_DNA"/>
</dbReference>
<dbReference type="RefSeq" id="WP_168448759.1">
    <property type="nucleotide sequence ID" value="NZ_JAAWWK010000001.1"/>
</dbReference>
<dbReference type="PANTHER" id="PTHR43240">
    <property type="entry name" value="1,4-DIHYDROXY-2-NAPHTHOYL-COA THIOESTERASE 1"/>
    <property type="match status" value="1"/>
</dbReference>
<dbReference type="Pfam" id="PF03061">
    <property type="entry name" value="4HBT"/>
    <property type="match status" value="1"/>
</dbReference>
<dbReference type="InterPro" id="IPR029069">
    <property type="entry name" value="HotDog_dom_sf"/>
</dbReference>
<reference evidence="3 4" key="1">
    <citation type="submission" date="2020-04" db="EMBL/GenBank/DDBJ databases">
        <authorList>
            <person name="Yoon J."/>
        </authorList>
    </citation>
    <scope>NUCLEOTIDE SEQUENCE [LARGE SCALE GENOMIC DNA]</scope>
    <source>
        <strain evidence="3 4">KMU-166</strain>
    </source>
</reference>
<evidence type="ECO:0000313" key="4">
    <source>
        <dbReference type="Proteomes" id="UP000765845"/>
    </source>
</evidence>
<sequence length="168" mass="18805">MAIDYDEFRRFMDVMITSNKGDHFNTLGLRVERVDQRGVCMSMGYAEGLIGDPETGVIHGGAITALLDTCSGFAAATALDDLGMTPTIDLRIDYMRPATVGRMVYADAEVYRVTESVIFTRGIAHHGDFERPIAASVGNFFRLESSTFDELRREFRESQRQHRENGRG</sequence>
<dbReference type="CDD" id="cd03443">
    <property type="entry name" value="PaaI_thioesterase"/>
    <property type="match status" value="1"/>
</dbReference>
<protein>
    <submittedName>
        <fullName evidence="3">PaaI family thioesterase</fullName>
    </submittedName>
</protein>
<feature type="domain" description="Thioesterase" evidence="2">
    <location>
        <begin position="56"/>
        <end position="127"/>
    </location>
</feature>
<proteinExistence type="predicted"/>
<dbReference type="Gene3D" id="3.10.129.10">
    <property type="entry name" value="Hotdog Thioesterase"/>
    <property type="match status" value="1"/>
</dbReference>
<dbReference type="Proteomes" id="UP000765845">
    <property type="component" value="Unassembled WGS sequence"/>
</dbReference>
<name>A0ABX1GAP2_9GAMM</name>
<dbReference type="InterPro" id="IPR006683">
    <property type="entry name" value="Thioestr_dom"/>
</dbReference>